<dbReference type="RefSeq" id="WP_151685151.1">
    <property type="nucleotide sequence ID" value="NZ_BKEE01000030.1"/>
</dbReference>
<protein>
    <recommendedName>
        <fullName evidence="3">Ypar31 protein</fullName>
    </recommendedName>
</protein>
<reference evidence="1 2" key="2">
    <citation type="submission" date="2020-09" db="EMBL/GenBank/DDBJ databases">
        <authorList>
            <person name="Chen F.-J."/>
            <person name="Lee Y.-T."/>
        </authorList>
    </citation>
    <scope>NUCLEOTIDE SEQUENCE [LARGE SCALE GENOMIC DNA]</scope>
    <source>
        <strain evidence="1 2">AS73</strain>
    </source>
</reference>
<evidence type="ECO:0000313" key="1">
    <source>
        <dbReference type="EMBL" id="QNX06788.1"/>
    </source>
</evidence>
<gene>
    <name evidence="1" type="ORF">IC796_07950</name>
</gene>
<organism evidence="1 2">
    <name type="scientific">Acinetobacter seifertii</name>
    <dbReference type="NCBI Taxonomy" id="1530123"/>
    <lineage>
        <taxon>Bacteria</taxon>
        <taxon>Pseudomonadati</taxon>
        <taxon>Pseudomonadota</taxon>
        <taxon>Gammaproteobacteria</taxon>
        <taxon>Moraxellales</taxon>
        <taxon>Moraxellaceae</taxon>
        <taxon>Acinetobacter</taxon>
        <taxon>Acinetobacter calcoaceticus/baumannii complex</taxon>
    </lineage>
</organism>
<dbReference type="AlphaFoldDB" id="A0A7H2QQ20"/>
<dbReference type="Proteomes" id="UP000516862">
    <property type="component" value="Chromosome"/>
</dbReference>
<evidence type="ECO:0000313" key="2">
    <source>
        <dbReference type="Proteomes" id="UP000516862"/>
    </source>
</evidence>
<name>A0A7H2QQ20_9GAMM</name>
<proteinExistence type="predicted"/>
<sequence>MNTISATLLREHPIEGCIKDANGNLKPFPILAIDNIPLNIWVHQNTQITDLSKSLVPAQGWLYDYDSELALSNAWKLLKPEAYENVSISTSTVVPILICPDDLDLVCNVVMVEQVVSADQVVWARFGYAFNHIHDVVTSVVWETSPSTPRLSFSLSEFEKAYNDLKELDKKWSEGFI</sequence>
<dbReference type="EMBL" id="CP061561">
    <property type="protein sequence ID" value="QNX06788.1"/>
    <property type="molecule type" value="Genomic_DNA"/>
</dbReference>
<accession>A0A7H2QQ20</accession>
<reference evidence="2" key="1">
    <citation type="submission" date="2020-09" db="EMBL/GenBank/DDBJ databases">
        <title>Clinical and molecular characterization of Acinetobacter seifertii in Taiwan.</title>
        <authorList>
            <person name="Li L.-H."/>
            <person name="Yang Y.-S."/>
            <person name="Sun J.-R."/>
            <person name="Huang T.-W."/>
            <person name="Huang W.-C."/>
            <person name="Wang Y.-C."/>
            <person name="Kuo T.-H."/>
            <person name="Kuo S.-C."/>
            <person name="Chen T.-L."/>
        </authorList>
    </citation>
    <scope>NUCLEOTIDE SEQUENCE [LARGE SCALE GENOMIC DNA]</scope>
    <source>
        <strain evidence="2">AS73</strain>
    </source>
</reference>
<evidence type="ECO:0008006" key="3">
    <source>
        <dbReference type="Google" id="ProtNLM"/>
    </source>
</evidence>